<accession>A0A9R1X160</accession>
<dbReference type="InterPro" id="IPR001229">
    <property type="entry name" value="Jacalin-like_lectin_dom"/>
</dbReference>
<dbReference type="InterPro" id="IPR036404">
    <property type="entry name" value="Jacalin-like_lectin_dom_sf"/>
</dbReference>
<evidence type="ECO:0000256" key="1">
    <source>
        <dbReference type="ARBA" id="ARBA00006568"/>
    </source>
</evidence>
<dbReference type="AlphaFoldDB" id="A0A9R1X160"/>
<sequence length="145" mass="15530">MAADVVWVAPWGGTGGNPWHFIIPDDARLFEIIVTSGDVIDSIYFTYMDQSGTHSSPKYGGSGGIPQWVSFSDEEVLIGISGNFKEYENYTVITSFSVQTNICTYGPFGLGGGSNFSIQLASGTFAGFYGKCGIYLDALGVILKP</sequence>
<evidence type="ECO:0000256" key="2">
    <source>
        <dbReference type="ARBA" id="ARBA00022734"/>
    </source>
</evidence>
<name>A0A9R1X160_LACSA</name>
<comment type="similarity">
    <text evidence="1">Belongs to the jacalin lectin family.</text>
</comment>
<dbReference type="PANTHER" id="PTHR46506">
    <property type="entry name" value="OS05G0143600 PROTEIN"/>
    <property type="match status" value="1"/>
</dbReference>
<keyword evidence="5" id="KW-1185">Reference proteome</keyword>
<dbReference type="GO" id="GO:0030246">
    <property type="term" value="F:carbohydrate binding"/>
    <property type="evidence" value="ECO:0007669"/>
    <property type="project" value="UniProtKB-KW"/>
</dbReference>
<dbReference type="EMBL" id="NBSK02000007">
    <property type="protein sequence ID" value="KAJ0195291.1"/>
    <property type="molecule type" value="Genomic_DNA"/>
</dbReference>
<evidence type="ECO:0000313" key="4">
    <source>
        <dbReference type="EMBL" id="KAJ0195291.1"/>
    </source>
</evidence>
<dbReference type="Proteomes" id="UP000235145">
    <property type="component" value="Unassembled WGS sequence"/>
</dbReference>
<feature type="domain" description="Jacalin-type lectin" evidence="3">
    <location>
        <begin position="5"/>
        <end position="145"/>
    </location>
</feature>
<protein>
    <recommendedName>
        <fullName evidence="3">Jacalin-type lectin domain-containing protein</fullName>
    </recommendedName>
</protein>
<evidence type="ECO:0000313" key="5">
    <source>
        <dbReference type="Proteomes" id="UP000235145"/>
    </source>
</evidence>
<gene>
    <name evidence="4" type="ORF">LSAT_V11C700355390</name>
</gene>
<dbReference type="PROSITE" id="PS51752">
    <property type="entry name" value="JACALIN_LECTIN"/>
    <property type="match status" value="1"/>
</dbReference>
<evidence type="ECO:0000259" key="3">
    <source>
        <dbReference type="PROSITE" id="PS51752"/>
    </source>
</evidence>
<dbReference type="Gene3D" id="2.100.10.30">
    <property type="entry name" value="Jacalin-like lectin domain"/>
    <property type="match status" value="1"/>
</dbReference>
<dbReference type="InterPro" id="IPR033734">
    <property type="entry name" value="Jacalin-like_lectin_dom_plant"/>
</dbReference>
<keyword evidence="2" id="KW-0430">Lectin</keyword>
<dbReference type="Pfam" id="PF01419">
    <property type="entry name" value="Jacalin"/>
    <property type="match status" value="1"/>
</dbReference>
<dbReference type="OrthoDB" id="581739at2759"/>
<reference evidence="4 5" key="1">
    <citation type="journal article" date="2017" name="Nat. Commun.">
        <title>Genome assembly with in vitro proximity ligation data and whole-genome triplication in lettuce.</title>
        <authorList>
            <person name="Reyes-Chin-Wo S."/>
            <person name="Wang Z."/>
            <person name="Yang X."/>
            <person name="Kozik A."/>
            <person name="Arikit S."/>
            <person name="Song C."/>
            <person name="Xia L."/>
            <person name="Froenicke L."/>
            <person name="Lavelle D.O."/>
            <person name="Truco M.J."/>
            <person name="Xia R."/>
            <person name="Zhu S."/>
            <person name="Xu C."/>
            <person name="Xu H."/>
            <person name="Xu X."/>
            <person name="Cox K."/>
            <person name="Korf I."/>
            <person name="Meyers B.C."/>
            <person name="Michelmore R.W."/>
        </authorList>
    </citation>
    <scope>NUCLEOTIDE SEQUENCE [LARGE SCALE GENOMIC DNA]</scope>
    <source>
        <strain evidence="5">cv. Salinas</strain>
        <tissue evidence="4">Seedlings</tissue>
    </source>
</reference>
<dbReference type="SUPFAM" id="SSF51101">
    <property type="entry name" value="Mannose-binding lectins"/>
    <property type="match status" value="1"/>
</dbReference>
<comment type="caution">
    <text evidence="4">The sequence shown here is derived from an EMBL/GenBank/DDBJ whole genome shotgun (WGS) entry which is preliminary data.</text>
</comment>
<dbReference type="CDD" id="cd09612">
    <property type="entry name" value="Jacalin"/>
    <property type="match status" value="1"/>
</dbReference>
<proteinExistence type="inferred from homology"/>
<organism evidence="4 5">
    <name type="scientific">Lactuca sativa</name>
    <name type="common">Garden lettuce</name>
    <dbReference type="NCBI Taxonomy" id="4236"/>
    <lineage>
        <taxon>Eukaryota</taxon>
        <taxon>Viridiplantae</taxon>
        <taxon>Streptophyta</taxon>
        <taxon>Embryophyta</taxon>
        <taxon>Tracheophyta</taxon>
        <taxon>Spermatophyta</taxon>
        <taxon>Magnoliopsida</taxon>
        <taxon>eudicotyledons</taxon>
        <taxon>Gunneridae</taxon>
        <taxon>Pentapetalae</taxon>
        <taxon>asterids</taxon>
        <taxon>campanulids</taxon>
        <taxon>Asterales</taxon>
        <taxon>Asteraceae</taxon>
        <taxon>Cichorioideae</taxon>
        <taxon>Cichorieae</taxon>
        <taxon>Lactucinae</taxon>
        <taxon>Lactuca</taxon>
    </lineage>
</organism>
<dbReference type="SMART" id="SM00915">
    <property type="entry name" value="Jacalin"/>
    <property type="match status" value="1"/>
</dbReference>